<organism evidence="2 3">
    <name type="scientific">Nocardia amikacinitolerans</name>
    <dbReference type="NCBI Taxonomy" id="756689"/>
    <lineage>
        <taxon>Bacteria</taxon>
        <taxon>Bacillati</taxon>
        <taxon>Actinomycetota</taxon>
        <taxon>Actinomycetes</taxon>
        <taxon>Mycobacteriales</taxon>
        <taxon>Nocardiaceae</taxon>
        <taxon>Nocardia</taxon>
    </lineage>
</organism>
<evidence type="ECO:0000256" key="1">
    <source>
        <dbReference type="SAM" id="Phobius"/>
    </source>
</evidence>
<feature type="transmembrane region" description="Helical" evidence="1">
    <location>
        <begin position="20"/>
        <end position="39"/>
    </location>
</feature>
<dbReference type="Proteomes" id="UP000219565">
    <property type="component" value="Unassembled WGS sequence"/>
</dbReference>
<dbReference type="EMBL" id="OBEG01000004">
    <property type="protein sequence ID" value="SNY87396.1"/>
    <property type="molecule type" value="Genomic_DNA"/>
</dbReference>
<keyword evidence="1" id="KW-1133">Transmembrane helix</keyword>
<keyword evidence="1" id="KW-0472">Membrane</keyword>
<dbReference type="AlphaFoldDB" id="A0A285LUP9"/>
<evidence type="ECO:0000313" key="3">
    <source>
        <dbReference type="Proteomes" id="UP000219565"/>
    </source>
</evidence>
<protein>
    <submittedName>
        <fullName evidence="2">Uncharacterized protein</fullName>
    </submittedName>
</protein>
<evidence type="ECO:0000313" key="2">
    <source>
        <dbReference type="EMBL" id="SNY87396.1"/>
    </source>
</evidence>
<dbReference type="STRING" id="1379680.GCA_001612615_06499"/>
<name>A0A285LUP9_9NOCA</name>
<dbReference type="RefSeq" id="WP_067792544.1">
    <property type="nucleotide sequence ID" value="NZ_JAMTCV010000003.1"/>
</dbReference>
<reference evidence="2 3" key="1">
    <citation type="submission" date="2017-09" db="EMBL/GenBank/DDBJ databases">
        <authorList>
            <person name="Ehlers B."/>
            <person name="Leendertz F.H."/>
        </authorList>
    </citation>
    <scope>NUCLEOTIDE SEQUENCE [LARGE SCALE GENOMIC DNA]</scope>
    <source>
        <strain evidence="2 3">DSM 45537</strain>
    </source>
</reference>
<keyword evidence="1" id="KW-0812">Transmembrane</keyword>
<feature type="transmembrane region" description="Helical" evidence="1">
    <location>
        <begin position="45"/>
        <end position="64"/>
    </location>
</feature>
<dbReference type="OrthoDB" id="4571165at2"/>
<sequence>MDRGLKNPPPRYKKLRPGDWVEWLIVALLFAVSSVGVYVLTSSLLSALFVGVLVWLVAIGVVAML</sequence>
<proteinExistence type="predicted"/>
<keyword evidence="3" id="KW-1185">Reference proteome</keyword>
<gene>
    <name evidence="2" type="ORF">SAMN04244553_4340</name>
</gene>
<accession>A0A285LUP9</accession>